<evidence type="ECO:0000259" key="9">
    <source>
        <dbReference type="PROSITE" id="PS50928"/>
    </source>
</evidence>
<dbReference type="Pfam" id="PF00528">
    <property type="entry name" value="BPD_transp_1"/>
    <property type="match status" value="1"/>
</dbReference>
<dbReference type="GO" id="GO:0006865">
    <property type="term" value="P:amino acid transport"/>
    <property type="evidence" value="ECO:0007669"/>
    <property type="project" value="UniProtKB-KW"/>
</dbReference>
<feature type="transmembrane region" description="Helical" evidence="8">
    <location>
        <begin position="37"/>
        <end position="55"/>
    </location>
</feature>
<dbReference type="EMBL" id="DTBQ01000114">
    <property type="protein sequence ID" value="HGM46931.1"/>
    <property type="molecule type" value="Genomic_DNA"/>
</dbReference>
<keyword evidence="3" id="KW-1003">Cell membrane</keyword>
<feature type="transmembrane region" description="Helical" evidence="8">
    <location>
        <begin position="6"/>
        <end position="25"/>
    </location>
</feature>
<proteinExistence type="inferred from homology"/>
<comment type="similarity">
    <text evidence="8">Belongs to the binding-protein-dependent transport system permease family.</text>
</comment>
<dbReference type="InterPro" id="IPR000515">
    <property type="entry name" value="MetI-like"/>
</dbReference>
<dbReference type="GO" id="GO:0022857">
    <property type="term" value="F:transmembrane transporter activity"/>
    <property type="evidence" value="ECO:0007669"/>
    <property type="project" value="InterPro"/>
</dbReference>
<evidence type="ECO:0000256" key="8">
    <source>
        <dbReference type="RuleBase" id="RU363032"/>
    </source>
</evidence>
<keyword evidence="4 8" id="KW-0812">Transmembrane</keyword>
<dbReference type="PANTHER" id="PTHR30614">
    <property type="entry name" value="MEMBRANE COMPONENT OF AMINO ACID ABC TRANSPORTER"/>
    <property type="match status" value="1"/>
</dbReference>
<evidence type="ECO:0000313" key="10">
    <source>
        <dbReference type="EMBL" id="HGM46931.1"/>
    </source>
</evidence>
<accession>A0A7C4H922</accession>
<sequence>MSYTLGFALGALLLAGGLSPLSLLTRMYIEPVRGTPLLVQIFIIYFGLPAIGIKLDAFTSAVLALGLNSAAYQAEILRSAVKAIPESQIHAAEVLGFSGAQTYRYVILPLALRSSIPALVNEFVTVLKESSLASVIGIVELTRRGEYVAAYTYRAFEAYLIVALIYFIACYTFSQFSRLLERKLRIPGYTGA</sequence>
<keyword evidence="2 8" id="KW-0813">Transport</keyword>
<comment type="caution">
    <text evidence="10">The sequence shown here is derived from an EMBL/GenBank/DDBJ whole genome shotgun (WGS) entry which is preliminary data.</text>
</comment>
<dbReference type="Gene3D" id="1.10.3720.10">
    <property type="entry name" value="MetI-like"/>
    <property type="match status" value="1"/>
</dbReference>
<reference evidence="10" key="1">
    <citation type="journal article" date="2020" name="mSystems">
        <title>Genome- and Community-Level Interaction Insights into Carbon Utilization and Element Cycling Functions of Hydrothermarchaeota in Hydrothermal Sediment.</title>
        <authorList>
            <person name="Zhou Z."/>
            <person name="Liu Y."/>
            <person name="Xu W."/>
            <person name="Pan J."/>
            <person name="Luo Z.H."/>
            <person name="Li M."/>
        </authorList>
    </citation>
    <scope>NUCLEOTIDE SEQUENCE</scope>
    <source>
        <strain evidence="10">SpSt-649</strain>
    </source>
</reference>
<evidence type="ECO:0000256" key="6">
    <source>
        <dbReference type="ARBA" id="ARBA00022989"/>
    </source>
</evidence>
<keyword evidence="6 8" id="KW-1133">Transmembrane helix</keyword>
<dbReference type="AlphaFoldDB" id="A0A7C4H922"/>
<evidence type="ECO:0000256" key="3">
    <source>
        <dbReference type="ARBA" id="ARBA00022475"/>
    </source>
</evidence>
<evidence type="ECO:0000256" key="2">
    <source>
        <dbReference type="ARBA" id="ARBA00022448"/>
    </source>
</evidence>
<dbReference type="PANTHER" id="PTHR30614:SF0">
    <property type="entry name" value="L-CYSTINE TRANSPORT SYSTEM PERMEASE PROTEIN TCYL"/>
    <property type="match status" value="1"/>
</dbReference>
<gene>
    <name evidence="10" type="ORF">ENU21_04175</name>
</gene>
<dbReference type="GO" id="GO:0043190">
    <property type="term" value="C:ATP-binding cassette (ABC) transporter complex"/>
    <property type="evidence" value="ECO:0007669"/>
    <property type="project" value="InterPro"/>
</dbReference>
<evidence type="ECO:0000256" key="5">
    <source>
        <dbReference type="ARBA" id="ARBA00022970"/>
    </source>
</evidence>
<dbReference type="PROSITE" id="PS50928">
    <property type="entry name" value="ABC_TM1"/>
    <property type="match status" value="1"/>
</dbReference>
<evidence type="ECO:0000256" key="4">
    <source>
        <dbReference type="ARBA" id="ARBA00022692"/>
    </source>
</evidence>
<name>A0A7C4H922_THEPE</name>
<evidence type="ECO:0000256" key="1">
    <source>
        <dbReference type="ARBA" id="ARBA00004651"/>
    </source>
</evidence>
<keyword evidence="5" id="KW-0029">Amino-acid transport</keyword>
<protein>
    <submittedName>
        <fullName evidence="10">Amino acid ABC transporter permease</fullName>
    </submittedName>
</protein>
<feature type="transmembrane region" description="Helical" evidence="8">
    <location>
        <begin position="158"/>
        <end position="176"/>
    </location>
</feature>
<dbReference type="NCBIfam" id="TIGR01726">
    <property type="entry name" value="HEQRo_perm_3TM"/>
    <property type="match status" value="1"/>
</dbReference>
<dbReference type="InterPro" id="IPR043429">
    <property type="entry name" value="ArtM/GltK/GlnP/TcyL/YhdX-like"/>
</dbReference>
<dbReference type="InterPro" id="IPR010065">
    <property type="entry name" value="AA_ABC_transptr_permease_3TM"/>
</dbReference>
<dbReference type="SUPFAM" id="SSF161098">
    <property type="entry name" value="MetI-like"/>
    <property type="match status" value="1"/>
</dbReference>
<comment type="subcellular location">
    <subcellularLocation>
        <location evidence="1 8">Cell membrane</location>
        <topology evidence="1 8">Multi-pass membrane protein</topology>
    </subcellularLocation>
</comment>
<dbReference type="InterPro" id="IPR035906">
    <property type="entry name" value="MetI-like_sf"/>
</dbReference>
<organism evidence="10">
    <name type="scientific">Thermofilum pendens</name>
    <dbReference type="NCBI Taxonomy" id="2269"/>
    <lineage>
        <taxon>Archaea</taxon>
        <taxon>Thermoproteota</taxon>
        <taxon>Thermoprotei</taxon>
        <taxon>Thermofilales</taxon>
        <taxon>Thermofilaceae</taxon>
        <taxon>Thermofilum</taxon>
    </lineage>
</organism>
<evidence type="ECO:0000256" key="7">
    <source>
        <dbReference type="ARBA" id="ARBA00023136"/>
    </source>
</evidence>
<feature type="domain" description="ABC transmembrane type-1" evidence="9">
    <location>
        <begin position="1"/>
        <end position="177"/>
    </location>
</feature>
<keyword evidence="7 8" id="KW-0472">Membrane</keyword>
<dbReference type="CDD" id="cd06261">
    <property type="entry name" value="TM_PBP2"/>
    <property type="match status" value="1"/>
</dbReference>